<reference evidence="1 2" key="1">
    <citation type="journal article" date="2021" name="Plant Biotechnol. J.">
        <title>Multi-omics assisted identification of the key and species-specific regulatory components of drought-tolerant mechanisms in Gossypium stocksii.</title>
        <authorList>
            <person name="Yu D."/>
            <person name="Ke L."/>
            <person name="Zhang D."/>
            <person name="Wu Y."/>
            <person name="Sun Y."/>
            <person name="Mei J."/>
            <person name="Sun J."/>
            <person name="Sun Y."/>
        </authorList>
    </citation>
    <scope>NUCLEOTIDE SEQUENCE [LARGE SCALE GENOMIC DNA]</scope>
    <source>
        <strain evidence="2">cv. E1</strain>
        <tissue evidence="1">Leaf</tissue>
    </source>
</reference>
<organism evidence="1 2">
    <name type="scientific">Gossypium stocksii</name>
    <dbReference type="NCBI Taxonomy" id="47602"/>
    <lineage>
        <taxon>Eukaryota</taxon>
        <taxon>Viridiplantae</taxon>
        <taxon>Streptophyta</taxon>
        <taxon>Embryophyta</taxon>
        <taxon>Tracheophyta</taxon>
        <taxon>Spermatophyta</taxon>
        <taxon>Magnoliopsida</taxon>
        <taxon>eudicotyledons</taxon>
        <taxon>Gunneridae</taxon>
        <taxon>Pentapetalae</taxon>
        <taxon>rosids</taxon>
        <taxon>malvids</taxon>
        <taxon>Malvales</taxon>
        <taxon>Malvaceae</taxon>
        <taxon>Malvoideae</taxon>
        <taxon>Gossypium</taxon>
    </lineage>
</organism>
<gene>
    <name evidence="1" type="ORF">J1N35_001133</name>
</gene>
<keyword evidence="2" id="KW-1185">Reference proteome</keyword>
<evidence type="ECO:0000313" key="2">
    <source>
        <dbReference type="Proteomes" id="UP000828251"/>
    </source>
</evidence>
<comment type="caution">
    <text evidence="1">The sequence shown here is derived from an EMBL/GenBank/DDBJ whole genome shotgun (WGS) entry which is preliminary data.</text>
</comment>
<evidence type="ECO:0000313" key="1">
    <source>
        <dbReference type="EMBL" id="KAH1129755.1"/>
    </source>
</evidence>
<dbReference type="OrthoDB" id="1303983at2759"/>
<sequence length="137" mass="15127">MATVHSVEFDSKPHGSSFSSDRVVYSFPRHDIHLILAGYGLVGFLDGSTVAPPWFIQGQNDVLMLNPAFSAFSQQDNLLTSWLLSTIGAAHLPSFMDVKSTSDMWITTSMLFATDTDAKQSRLRHDLHSLKKGNLSI</sequence>
<dbReference type="AlphaFoldDB" id="A0A9D3WJ61"/>
<name>A0A9D3WJ61_9ROSI</name>
<accession>A0A9D3WJ61</accession>
<dbReference type="Proteomes" id="UP000828251">
    <property type="component" value="Unassembled WGS sequence"/>
</dbReference>
<dbReference type="PANTHER" id="PTHR47481:SF10">
    <property type="entry name" value="COPIA-LIKE POLYPROTEIN_RETROTRANSPOSON"/>
    <property type="match status" value="1"/>
</dbReference>
<protein>
    <submittedName>
        <fullName evidence="1">Uncharacterized protein</fullName>
    </submittedName>
</protein>
<dbReference type="PANTHER" id="PTHR47481">
    <property type="match status" value="1"/>
</dbReference>
<dbReference type="EMBL" id="JAIQCV010000001">
    <property type="protein sequence ID" value="KAH1129755.1"/>
    <property type="molecule type" value="Genomic_DNA"/>
</dbReference>
<proteinExistence type="predicted"/>